<protein>
    <submittedName>
        <fullName evidence="2">Cation:proton antiporter regulatory subunit</fullName>
    </submittedName>
</protein>
<dbReference type="InterPro" id="IPR050144">
    <property type="entry name" value="AAE_transporter"/>
</dbReference>
<dbReference type="GO" id="GO:0006813">
    <property type="term" value="P:potassium ion transport"/>
    <property type="evidence" value="ECO:0007669"/>
    <property type="project" value="InterPro"/>
</dbReference>
<dbReference type="Pfam" id="PF02080">
    <property type="entry name" value="TrkA_C"/>
    <property type="match status" value="1"/>
</dbReference>
<proteinExistence type="predicted"/>
<feature type="domain" description="RCK C-terminal" evidence="1">
    <location>
        <begin position="76"/>
        <end position="161"/>
    </location>
</feature>
<evidence type="ECO:0000259" key="1">
    <source>
        <dbReference type="PROSITE" id="PS51202"/>
    </source>
</evidence>
<dbReference type="EMBL" id="CP130318">
    <property type="protein sequence ID" value="WNQ10066.1"/>
    <property type="molecule type" value="Genomic_DNA"/>
</dbReference>
<dbReference type="KEGG" id="paun:MJA45_20925"/>
<dbReference type="RefSeq" id="WP_315603840.1">
    <property type="nucleotide sequence ID" value="NZ_CP130318.1"/>
</dbReference>
<evidence type="ECO:0000313" key="3">
    <source>
        <dbReference type="Proteomes" id="UP001305702"/>
    </source>
</evidence>
<dbReference type="Pfam" id="PF25991">
    <property type="entry name" value="KhtT_N"/>
    <property type="match status" value="1"/>
</dbReference>
<dbReference type="Gene3D" id="3.30.70.1450">
    <property type="entry name" value="Regulator of K+ conductance, C-terminal domain"/>
    <property type="match status" value="1"/>
</dbReference>
<dbReference type="PANTHER" id="PTHR30445:SF8">
    <property type="entry name" value="K(+)_H(+) ANTIPORTER SUBUNIT KHTT"/>
    <property type="match status" value="1"/>
</dbReference>
<dbReference type="Proteomes" id="UP001305702">
    <property type="component" value="Chromosome"/>
</dbReference>
<dbReference type="GO" id="GO:0008324">
    <property type="term" value="F:monoatomic cation transmembrane transporter activity"/>
    <property type="evidence" value="ECO:0007669"/>
    <property type="project" value="InterPro"/>
</dbReference>
<dbReference type="SUPFAM" id="SSF116726">
    <property type="entry name" value="TrkA C-terminal domain-like"/>
    <property type="match status" value="1"/>
</dbReference>
<reference evidence="2 3" key="1">
    <citation type="submission" date="2022-02" db="EMBL/GenBank/DDBJ databases">
        <title>Paenibacillus sp. MBLB1776 Whole Genome Shotgun Sequencing.</title>
        <authorList>
            <person name="Hwang C.Y."/>
            <person name="Cho E.-S."/>
            <person name="Seo M.-J."/>
        </authorList>
    </citation>
    <scope>NUCLEOTIDE SEQUENCE [LARGE SCALE GENOMIC DNA]</scope>
    <source>
        <strain evidence="2 3">MBLB1776</strain>
    </source>
</reference>
<name>A0AA96LDF9_9BACL</name>
<dbReference type="PANTHER" id="PTHR30445">
    <property type="entry name" value="K(+)_H(+) ANTIPORTER SUBUNIT KHTT"/>
    <property type="match status" value="1"/>
</dbReference>
<gene>
    <name evidence="2" type="ORF">MJA45_20925</name>
</gene>
<keyword evidence="3" id="KW-1185">Reference proteome</keyword>
<dbReference type="InterPro" id="IPR006037">
    <property type="entry name" value="RCK_C"/>
</dbReference>
<dbReference type="InterPro" id="IPR058776">
    <property type="entry name" value="KhtT-like_N"/>
</dbReference>
<dbReference type="PIRSF" id="PIRSF005028">
    <property type="entry name" value="KhtT"/>
    <property type="match status" value="1"/>
</dbReference>
<organism evidence="2 3">
    <name type="scientific">Paenibacillus aurantius</name>
    <dbReference type="NCBI Taxonomy" id="2918900"/>
    <lineage>
        <taxon>Bacteria</taxon>
        <taxon>Bacillati</taxon>
        <taxon>Bacillota</taxon>
        <taxon>Bacilli</taxon>
        <taxon>Bacillales</taxon>
        <taxon>Paenibacillaceae</taxon>
        <taxon>Paenibacillus</taxon>
    </lineage>
</organism>
<dbReference type="PROSITE" id="PS51202">
    <property type="entry name" value="RCK_C"/>
    <property type="match status" value="1"/>
</dbReference>
<evidence type="ECO:0000313" key="2">
    <source>
        <dbReference type="EMBL" id="WNQ10066.1"/>
    </source>
</evidence>
<sequence length="164" mass="18153">MKIRETDLPGIGKKFELVTRSGEKLIVIIHDDGRRECFGYGNGSEEEIVSLLTLEDDEARKTAAIIGGMSYTPKALETIEVALDDLIMEWYRVEDGWSCIGLTIGELGIRQTTGASIIGVVQRDGRKFINPGPEVVLQRDSLLIVAGERSQQKQFRQVLANGCE</sequence>
<dbReference type="InterPro" id="IPR026278">
    <property type="entry name" value="KhtT"/>
</dbReference>
<dbReference type="AlphaFoldDB" id="A0AA96LDF9"/>
<dbReference type="InterPro" id="IPR036721">
    <property type="entry name" value="RCK_C_sf"/>
</dbReference>
<accession>A0AA96LDF9</accession>